<evidence type="ECO:0000259" key="1">
    <source>
        <dbReference type="Pfam" id="PF03496"/>
    </source>
</evidence>
<dbReference type="Pfam" id="PF04233">
    <property type="entry name" value="Phage_Mu_F"/>
    <property type="match status" value="1"/>
</dbReference>
<comment type="caution">
    <text evidence="3">The sequence shown here is derived from an EMBL/GenBank/DDBJ whole genome shotgun (WGS) entry which is preliminary data.</text>
</comment>
<sequence>MSELNKFQKEIETLLSRADKNTDQQLYNLYVQTIRDLKSALQFDYSQLGELSSTEKLKLSQMTALLNQLEQSTAELKKGLKKRITGHLIDTGKIAYNELFYEVESKNGAINFALLKDDELKTIIETPVANFKLSDRLNDGVVEKLKANIKDDLTRIFLSGASYPKAAARLAEQGYSSYRRAMMITRTEAGRVQAITRQKSQIEAEKLGIDFEKQWVATLDKRTRHNHAELDGVKVNPDGYFHINGHKTKQPHMFGIASEDISCRCRTISVLVDEIEQMQRRVNETGKIVEYKNYRDWELNRIEPKKAAIQPEKPKFHYIKDSEVPYFKGKAGKISERNRRIVYAQEIRGMGYIGTPESFYINDELRNNYTIAEISNDHQKIIKSLDQVLKSNKAPKDIKVNRFDDDYYLENIFKQNEKLLDNYDNPIDAFNSGKLTYRNNGYTSTSYIPKYNMFRHRPIKTIINIPKGSHIYFTDNDIESEIILPRDSNYDIMSMKEKGDGVIIEMTLRKE</sequence>
<feature type="domain" description="Phage head morphogenesis" evidence="2">
    <location>
        <begin position="148"/>
        <end position="268"/>
    </location>
</feature>
<gene>
    <name evidence="3" type="ORF">G5B50_05095</name>
</gene>
<feature type="domain" description="ADP ribosyltransferase" evidence="1">
    <location>
        <begin position="358"/>
        <end position="497"/>
    </location>
</feature>
<accession>A0A6M1L6H4</accession>
<organism evidence="3 4">
    <name type="scientific">Streptococcus equi subsp. ruminatorum</name>
    <dbReference type="NCBI Taxonomy" id="254358"/>
    <lineage>
        <taxon>Bacteria</taxon>
        <taxon>Bacillati</taxon>
        <taxon>Bacillota</taxon>
        <taxon>Bacilli</taxon>
        <taxon>Lactobacillales</taxon>
        <taxon>Streptococcaceae</taxon>
        <taxon>Streptococcus</taxon>
    </lineage>
</organism>
<evidence type="ECO:0000313" key="4">
    <source>
        <dbReference type="Proteomes" id="UP000479499"/>
    </source>
</evidence>
<dbReference type="InterPro" id="IPR003540">
    <property type="entry name" value="ADP-ribosyltransferase"/>
</dbReference>
<proteinExistence type="predicted"/>
<evidence type="ECO:0000259" key="2">
    <source>
        <dbReference type="Pfam" id="PF04233"/>
    </source>
</evidence>
<dbReference type="Proteomes" id="UP000479499">
    <property type="component" value="Unassembled WGS sequence"/>
</dbReference>
<dbReference type="Gene3D" id="3.90.176.10">
    <property type="entry name" value="Toxin ADP-ribosyltransferase, Chain A, domain 1"/>
    <property type="match status" value="1"/>
</dbReference>
<evidence type="ECO:0008006" key="5">
    <source>
        <dbReference type="Google" id="ProtNLM"/>
    </source>
</evidence>
<dbReference type="EMBL" id="JAAKFZ010000010">
    <property type="protein sequence ID" value="NGL84147.1"/>
    <property type="molecule type" value="Genomic_DNA"/>
</dbReference>
<dbReference type="GO" id="GO:0005576">
    <property type="term" value="C:extracellular region"/>
    <property type="evidence" value="ECO:0007669"/>
    <property type="project" value="InterPro"/>
</dbReference>
<name>A0A6M1L6H4_9STRE</name>
<dbReference type="RefSeq" id="WP_164336015.1">
    <property type="nucleotide sequence ID" value="NZ_JAAKFZ010000010.1"/>
</dbReference>
<dbReference type="InterPro" id="IPR006528">
    <property type="entry name" value="Phage_head_morphogenesis_dom"/>
</dbReference>
<dbReference type="Pfam" id="PF03496">
    <property type="entry name" value="ADPrib_exo_Tox"/>
    <property type="match status" value="1"/>
</dbReference>
<protein>
    <recommendedName>
        <fullName evidence="5">NAD(+)--protein-arginine ADP-ribosyltransferase</fullName>
    </recommendedName>
</protein>
<dbReference type="SUPFAM" id="SSF56399">
    <property type="entry name" value="ADP-ribosylation"/>
    <property type="match status" value="1"/>
</dbReference>
<reference evidence="3 4" key="1">
    <citation type="submission" date="2020-02" db="EMBL/GenBank/DDBJ databases">
        <title>M-like protein SrM is not crucial to the virulence of a novel isolate of Streptococcus equi subsp. ruminatorum from Macaca mulatta.</title>
        <authorList>
            <person name="Guo G."/>
            <person name="Cheng L."/>
            <person name="Zhang W."/>
        </authorList>
    </citation>
    <scope>NUCLEOTIDE SEQUENCE [LARGE SCALE GENOMIC DNA]</scope>
    <source>
        <strain evidence="3 4">FJ1804</strain>
    </source>
</reference>
<evidence type="ECO:0000313" key="3">
    <source>
        <dbReference type="EMBL" id="NGL84147.1"/>
    </source>
</evidence>
<dbReference type="AlphaFoldDB" id="A0A6M1L6H4"/>
<dbReference type="PROSITE" id="PS51996">
    <property type="entry name" value="TR_MART"/>
    <property type="match status" value="1"/>
</dbReference>